<comment type="caution">
    <text evidence="1">The sequence shown here is derived from an EMBL/GenBank/DDBJ whole genome shotgun (WGS) entry which is preliminary data.</text>
</comment>
<evidence type="ECO:0000313" key="2">
    <source>
        <dbReference type="Proteomes" id="UP000789920"/>
    </source>
</evidence>
<reference evidence="1" key="1">
    <citation type="submission" date="2021-06" db="EMBL/GenBank/DDBJ databases">
        <authorList>
            <person name="Kallberg Y."/>
            <person name="Tangrot J."/>
            <person name="Rosling A."/>
        </authorList>
    </citation>
    <scope>NUCLEOTIDE SEQUENCE</scope>
    <source>
        <strain evidence="1">MA461A</strain>
    </source>
</reference>
<protein>
    <submittedName>
        <fullName evidence="1">1244_t:CDS:1</fullName>
    </submittedName>
</protein>
<proteinExistence type="predicted"/>
<dbReference type="Proteomes" id="UP000789920">
    <property type="component" value="Unassembled WGS sequence"/>
</dbReference>
<sequence>MTRAKHQRYTRSSDLTLKEELDNFLTEHIKYLQREKKRVERFFKENGINGENLETNLEELEKIIKERDELKECIDKLIEESNEFKKSIDENKITRTFSRCGEVIGGAQREISELHDDNQRLRQDLEVRRRLGKNRIANQNVQIRNLQERVEQSERGMPMLTRQNAFRLDHNMDTDAFRLDHNMDTDEYN</sequence>
<accession>A0ACA9L1Q3</accession>
<keyword evidence="2" id="KW-1185">Reference proteome</keyword>
<dbReference type="EMBL" id="CAJVQC010001985">
    <property type="protein sequence ID" value="CAG8503783.1"/>
    <property type="molecule type" value="Genomic_DNA"/>
</dbReference>
<name>A0ACA9L1Q3_9GLOM</name>
<gene>
    <name evidence="1" type="ORF">RPERSI_LOCUS1943</name>
</gene>
<evidence type="ECO:0000313" key="1">
    <source>
        <dbReference type="EMBL" id="CAG8503783.1"/>
    </source>
</evidence>
<organism evidence="1 2">
    <name type="scientific">Racocetra persica</name>
    <dbReference type="NCBI Taxonomy" id="160502"/>
    <lineage>
        <taxon>Eukaryota</taxon>
        <taxon>Fungi</taxon>
        <taxon>Fungi incertae sedis</taxon>
        <taxon>Mucoromycota</taxon>
        <taxon>Glomeromycotina</taxon>
        <taxon>Glomeromycetes</taxon>
        <taxon>Diversisporales</taxon>
        <taxon>Gigasporaceae</taxon>
        <taxon>Racocetra</taxon>
    </lineage>
</organism>